<dbReference type="AlphaFoldDB" id="A0A371GPM5"/>
<keyword evidence="2" id="KW-1185">Reference proteome</keyword>
<dbReference type="PANTHER" id="PTHR48475">
    <property type="entry name" value="RIBONUCLEASE H"/>
    <property type="match status" value="1"/>
</dbReference>
<evidence type="ECO:0008006" key="3">
    <source>
        <dbReference type="Google" id="ProtNLM"/>
    </source>
</evidence>
<dbReference type="EMBL" id="QJKJ01004867">
    <property type="protein sequence ID" value="RDX92470.1"/>
    <property type="molecule type" value="Genomic_DNA"/>
</dbReference>
<sequence length="186" mass="21524">MVDALATLSTMVQVNKGQEMTIHPRVAYCQHLSRETTEADSELWYFYIKRYLEKGEYPSENSKRTLRRLAFSFLLSGTMLYKRNTDMMLLQCVDGQKAERIIEEVYGGIFNTHANGHALAHKILWHVKKCVKCHTYANRINISPSALYNLTSPWSFSMWGIDVIGPIEPKASNRHRFILVAIYFTK</sequence>
<organism evidence="1 2">
    <name type="scientific">Mucuna pruriens</name>
    <name type="common">Velvet bean</name>
    <name type="synonym">Dolichos pruriens</name>
    <dbReference type="NCBI Taxonomy" id="157652"/>
    <lineage>
        <taxon>Eukaryota</taxon>
        <taxon>Viridiplantae</taxon>
        <taxon>Streptophyta</taxon>
        <taxon>Embryophyta</taxon>
        <taxon>Tracheophyta</taxon>
        <taxon>Spermatophyta</taxon>
        <taxon>Magnoliopsida</taxon>
        <taxon>eudicotyledons</taxon>
        <taxon>Gunneridae</taxon>
        <taxon>Pentapetalae</taxon>
        <taxon>rosids</taxon>
        <taxon>fabids</taxon>
        <taxon>Fabales</taxon>
        <taxon>Fabaceae</taxon>
        <taxon>Papilionoideae</taxon>
        <taxon>50 kb inversion clade</taxon>
        <taxon>NPAAA clade</taxon>
        <taxon>indigoferoid/millettioid clade</taxon>
        <taxon>Phaseoleae</taxon>
        <taxon>Mucuna</taxon>
    </lineage>
</organism>
<feature type="non-terminal residue" evidence="1">
    <location>
        <position position="1"/>
    </location>
</feature>
<evidence type="ECO:0000313" key="1">
    <source>
        <dbReference type="EMBL" id="RDX92470.1"/>
    </source>
</evidence>
<comment type="caution">
    <text evidence="1">The sequence shown here is derived from an EMBL/GenBank/DDBJ whole genome shotgun (WGS) entry which is preliminary data.</text>
</comment>
<dbReference type="OrthoDB" id="654211at2759"/>
<proteinExistence type="predicted"/>
<reference evidence="1" key="1">
    <citation type="submission" date="2018-05" db="EMBL/GenBank/DDBJ databases">
        <title>Draft genome of Mucuna pruriens seed.</title>
        <authorList>
            <person name="Nnadi N.E."/>
            <person name="Vos R."/>
            <person name="Hasami M.H."/>
            <person name="Devisetty U.K."/>
            <person name="Aguiy J.C."/>
        </authorList>
    </citation>
    <scope>NUCLEOTIDE SEQUENCE [LARGE SCALE GENOMIC DNA]</scope>
    <source>
        <strain evidence="1">JCA_2017</strain>
    </source>
</reference>
<gene>
    <name evidence="1" type="ORF">CR513_25392</name>
</gene>
<dbReference type="PANTHER" id="PTHR48475:SF1">
    <property type="entry name" value="RNASE H TYPE-1 DOMAIN-CONTAINING PROTEIN"/>
    <property type="match status" value="1"/>
</dbReference>
<accession>A0A371GPM5</accession>
<evidence type="ECO:0000313" key="2">
    <source>
        <dbReference type="Proteomes" id="UP000257109"/>
    </source>
</evidence>
<name>A0A371GPM5_MUCPR</name>
<protein>
    <recommendedName>
        <fullName evidence="3">Integrase zinc-binding domain-containing protein</fullName>
    </recommendedName>
</protein>
<dbReference type="Proteomes" id="UP000257109">
    <property type="component" value="Unassembled WGS sequence"/>
</dbReference>